<evidence type="ECO:0000313" key="2">
    <source>
        <dbReference type="EMBL" id="AMW32832.1"/>
    </source>
</evidence>
<sequence>MPKKREKKVLVVGGGIAGLTAGVYLAKKGYAVKVIEKYEKCGGLVNTFEYEGFKLEGGARALVNAGVIIPMIEDLGLDIEILRNPISVGVEDKIMRVTDTRSLEEYGQLLKQLYPQAEKEVDELIKVEKEILEYMKILYGVDNPLFSFNKIKEEGKLLEMMPRYLLWFFKFLKTVKKINELNDPVEEYISRFVKNPSLRDIVIQHFFRGTPSFFALSYFYLYLDYIYPKGGVGTFPQKLAEKITELGGQILTSTAVTKVIPSKNIVIDDKDNSHEYDSMIWATDLKTFYKILDTTALSNSLVSKLEKEKQRVLKARGAESVLTFYLGVDEPVETFAKISTGHFFYTPLRQGLGELNRSKVKYIVKNYENLSKKEILNWLEDFIKFNTYEISIPALRDLSMVPENKTGLIVSMLFDYGVVKKIRDDGWYEEFKQKAEEMIIDNLASTIYPFLKNKILFKFTSTPLTIERIYGTSDGSIVGWSFEDPIPVPSGMFSMKSAIRTPIDNIYKAGKWAYAPAGVPTAIITGKLAADVIK</sequence>
<dbReference type="Proteomes" id="UP000093740">
    <property type="component" value="Chromosome"/>
</dbReference>
<dbReference type="AlphaFoldDB" id="A0AAI8GDB4"/>
<accession>A0AAI8GDB4</accession>
<dbReference type="PRINTS" id="PR00419">
    <property type="entry name" value="ADXRDTASE"/>
</dbReference>
<dbReference type="SUPFAM" id="SSF51905">
    <property type="entry name" value="FAD/NAD(P)-binding domain"/>
    <property type="match status" value="1"/>
</dbReference>
<dbReference type="PANTHER" id="PTHR43734:SF1">
    <property type="entry name" value="PHYTOENE DESATURASE"/>
    <property type="match status" value="1"/>
</dbReference>
<feature type="domain" description="Amine oxidase" evidence="1">
    <location>
        <begin position="16"/>
        <end position="332"/>
    </location>
</feature>
<dbReference type="InterPro" id="IPR002937">
    <property type="entry name" value="Amino_oxidase"/>
</dbReference>
<dbReference type="PANTHER" id="PTHR43734">
    <property type="entry name" value="PHYTOENE DESATURASE"/>
    <property type="match status" value="1"/>
</dbReference>
<dbReference type="EMBL" id="CP014334">
    <property type="protein sequence ID" value="AMW32832.1"/>
    <property type="molecule type" value="Genomic_DNA"/>
</dbReference>
<dbReference type="KEGG" id="fia:NA23_05815"/>
<dbReference type="Pfam" id="PF01593">
    <property type="entry name" value="Amino_oxidase"/>
    <property type="match status" value="1"/>
</dbReference>
<name>A0AAI8GDB4_FERIS</name>
<protein>
    <submittedName>
        <fullName evidence="2">NAD(P)/FAD-dependent oxidoreductase</fullName>
    </submittedName>
</protein>
<evidence type="ECO:0000313" key="3">
    <source>
        <dbReference type="Proteomes" id="UP000093740"/>
    </source>
</evidence>
<dbReference type="GO" id="GO:0016491">
    <property type="term" value="F:oxidoreductase activity"/>
    <property type="evidence" value="ECO:0007669"/>
    <property type="project" value="InterPro"/>
</dbReference>
<dbReference type="Gene3D" id="3.50.50.60">
    <property type="entry name" value="FAD/NAD(P)-binding domain"/>
    <property type="match status" value="2"/>
</dbReference>
<reference evidence="2 3" key="1">
    <citation type="journal article" date="2015" name="Stand. Genomic Sci.">
        <title>Genome sequence of a native-feather degrading extremely thermophilic Eubacterium, Fervidobacterium islandicum AW-1.</title>
        <authorList>
            <person name="Lee Y.J."/>
            <person name="Jeong H."/>
            <person name="Park G.S."/>
            <person name="Kwak Y."/>
            <person name="Lee S.J."/>
            <person name="Lee S.J."/>
            <person name="Park M.K."/>
            <person name="Kim J.Y."/>
            <person name="Kang H.K."/>
            <person name="Shin J.H."/>
            <person name="Lee D.W."/>
        </authorList>
    </citation>
    <scope>NUCLEOTIDE SEQUENCE [LARGE SCALE GENOMIC DNA]</scope>
    <source>
        <strain evidence="2 3">AW-1</strain>
    </source>
</reference>
<evidence type="ECO:0000259" key="1">
    <source>
        <dbReference type="Pfam" id="PF01593"/>
    </source>
</evidence>
<gene>
    <name evidence="2" type="ORF">NA23_05815</name>
</gene>
<proteinExistence type="predicted"/>
<keyword evidence="3" id="KW-1185">Reference proteome</keyword>
<organism evidence="2 3">
    <name type="scientific">Fervidobacterium islandicum</name>
    <dbReference type="NCBI Taxonomy" id="2423"/>
    <lineage>
        <taxon>Bacteria</taxon>
        <taxon>Thermotogati</taxon>
        <taxon>Thermotogota</taxon>
        <taxon>Thermotogae</taxon>
        <taxon>Thermotogales</taxon>
        <taxon>Fervidobacteriaceae</taxon>
        <taxon>Fervidobacterium</taxon>
    </lineage>
</organism>
<dbReference type="RefSeq" id="WP_033191853.1">
    <property type="nucleotide sequence ID" value="NZ_CP014334.2"/>
</dbReference>
<dbReference type="InterPro" id="IPR036188">
    <property type="entry name" value="FAD/NAD-bd_sf"/>
</dbReference>